<protein>
    <submittedName>
        <fullName evidence="1">Uncharacterized protein</fullName>
    </submittedName>
</protein>
<organism evidence="1 2">
    <name type="scientific">Avena sativa</name>
    <name type="common">Oat</name>
    <dbReference type="NCBI Taxonomy" id="4498"/>
    <lineage>
        <taxon>Eukaryota</taxon>
        <taxon>Viridiplantae</taxon>
        <taxon>Streptophyta</taxon>
        <taxon>Embryophyta</taxon>
        <taxon>Tracheophyta</taxon>
        <taxon>Spermatophyta</taxon>
        <taxon>Magnoliopsida</taxon>
        <taxon>Liliopsida</taxon>
        <taxon>Poales</taxon>
        <taxon>Poaceae</taxon>
        <taxon>BOP clade</taxon>
        <taxon>Pooideae</taxon>
        <taxon>Poodae</taxon>
        <taxon>Poeae</taxon>
        <taxon>Poeae Chloroplast Group 1 (Aveneae type)</taxon>
        <taxon>Aveninae</taxon>
        <taxon>Avena</taxon>
    </lineage>
</organism>
<keyword evidence="2" id="KW-1185">Reference proteome</keyword>
<dbReference type="EnsemblPlants" id="AVESA.00010b.r2.3CG0499330.1">
    <property type="protein sequence ID" value="AVESA.00010b.r2.3CG0499330.1.CDS.1"/>
    <property type="gene ID" value="AVESA.00010b.r2.3CG0499330"/>
</dbReference>
<dbReference type="Proteomes" id="UP001732700">
    <property type="component" value="Chromosome 3C"/>
</dbReference>
<evidence type="ECO:0000313" key="1">
    <source>
        <dbReference type="EnsemblPlants" id="AVESA.00010b.r2.3CG0499330.1.CDS.1"/>
    </source>
</evidence>
<evidence type="ECO:0000313" key="2">
    <source>
        <dbReference type="Proteomes" id="UP001732700"/>
    </source>
</evidence>
<proteinExistence type="predicted"/>
<reference evidence="1" key="1">
    <citation type="submission" date="2021-05" db="EMBL/GenBank/DDBJ databases">
        <authorList>
            <person name="Scholz U."/>
            <person name="Mascher M."/>
            <person name="Fiebig A."/>
        </authorList>
    </citation>
    <scope>NUCLEOTIDE SEQUENCE [LARGE SCALE GENOMIC DNA]</scope>
</reference>
<sequence length="385" mass="42352">MFRLRSCILTHLTSSPSASPIPFPLHHLLSAAAPAVSPRSSFAVEEYLVENCGLTRHQAGKASAKLSHLKSPTNPDAVLAFLAGLGLSSADVAATVAKDPQLLCANVEKTLPPVVVGLTGHGISRAEIARLVSLGRSIFRCRSVVSNLPYYMSLLCSTENLVQFLNRSFSLLGCSLEKVVKPNVAFLRKCGLRDHDISKMCLCMPRVLSANPERVQAIVACADSIGVPPGSVMFRHMLQAVAYLGEEKFAAKVEYLKSTFRWSDAEVSVAVSKCPSVLSRSKETLQSRSKFLISEAGLAPAYIAQRPAMIIYNLEGRIRPRYYILKFLKEKGLLHHNRDYYGVLTITEKVLMEKFICTHKEAAPYLAEDYAAACRGEMPTRFRFT</sequence>
<accession>A0ACD5VU66</accession>
<name>A0ACD5VU66_AVESA</name>
<reference evidence="1" key="2">
    <citation type="submission" date="2025-09" db="UniProtKB">
        <authorList>
            <consortium name="EnsemblPlants"/>
        </authorList>
    </citation>
    <scope>IDENTIFICATION</scope>
</reference>